<accession>A0A5J4U7W7</accession>
<evidence type="ECO:0000256" key="1">
    <source>
        <dbReference type="SAM" id="MobiDB-lite"/>
    </source>
</evidence>
<evidence type="ECO:0000313" key="2">
    <source>
        <dbReference type="EMBL" id="KAA6366052.1"/>
    </source>
</evidence>
<feature type="compositionally biased region" description="Polar residues" evidence="1">
    <location>
        <begin position="119"/>
        <end position="134"/>
    </location>
</feature>
<protein>
    <submittedName>
        <fullName evidence="2">Uncharacterized protein</fullName>
    </submittedName>
</protein>
<feature type="compositionally biased region" description="Low complexity" evidence="1">
    <location>
        <begin position="135"/>
        <end position="147"/>
    </location>
</feature>
<reference evidence="2 3" key="1">
    <citation type="submission" date="2019-03" db="EMBL/GenBank/DDBJ databases">
        <title>Single cell metagenomics reveals metabolic interactions within the superorganism composed of flagellate Streblomastix strix and complex community of Bacteroidetes bacteria on its surface.</title>
        <authorList>
            <person name="Treitli S.C."/>
            <person name="Kolisko M."/>
            <person name="Husnik F."/>
            <person name="Keeling P."/>
            <person name="Hampl V."/>
        </authorList>
    </citation>
    <scope>NUCLEOTIDE SEQUENCE [LARGE SCALE GENOMIC DNA]</scope>
    <source>
        <strain evidence="2">ST1C</strain>
    </source>
</reference>
<proteinExistence type="predicted"/>
<dbReference type="EMBL" id="SNRW01019786">
    <property type="protein sequence ID" value="KAA6366052.1"/>
    <property type="molecule type" value="Genomic_DNA"/>
</dbReference>
<sequence>KYGFKQASISTLGKILISAVCPSASNRERIEPQINEGHDDNADEEEDVQTDEAALNLNKDYRVNLISQSLVQENLGTQPQNDQGLSALRQMENDDSGFAPVEVQEKPKQGQRSKKSKTESLNPSDENQGSNAQAQTKTTSRSSKTQSCAQKKQEKS</sequence>
<gene>
    <name evidence="2" type="ORF">EZS28_038418</name>
</gene>
<feature type="compositionally biased region" description="Basic and acidic residues" evidence="1">
    <location>
        <begin position="26"/>
        <end position="40"/>
    </location>
</feature>
<evidence type="ECO:0000313" key="3">
    <source>
        <dbReference type="Proteomes" id="UP000324800"/>
    </source>
</evidence>
<feature type="region of interest" description="Disordered" evidence="1">
    <location>
        <begin position="25"/>
        <end position="49"/>
    </location>
</feature>
<feature type="compositionally biased region" description="Polar residues" evidence="1">
    <location>
        <begin position="73"/>
        <end position="84"/>
    </location>
</feature>
<name>A0A5J4U7W7_9EUKA</name>
<dbReference type="AlphaFoldDB" id="A0A5J4U7W7"/>
<feature type="region of interest" description="Disordered" evidence="1">
    <location>
        <begin position="73"/>
        <end position="156"/>
    </location>
</feature>
<dbReference type="Proteomes" id="UP000324800">
    <property type="component" value="Unassembled WGS sequence"/>
</dbReference>
<organism evidence="2 3">
    <name type="scientific">Streblomastix strix</name>
    <dbReference type="NCBI Taxonomy" id="222440"/>
    <lineage>
        <taxon>Eukaryota</taxon>
        <taxon>Metamonada</taxon>
        <taxon>Preaxostyla</taxon>
        <taxon>Oxymonadida</taxon>
        <taxon>Streblomastigidae</taxon>
        <taxon>Streblomastix</taxon>
    </lineage>
</organism>
<feature type="non-terminal residue" evidence="2">
    <location>
        <position position="1"/>
    </location>
</feature>
<comment type="caution">
    <text evidence="2">The sequence shown here is derived from an EMBL/GenBank/DDBJ whole genome shotgun (WGS) entry which is preliminary data.</text>
</comment>